<accession>A0A0K1ECX2</accession>
<dbReference type="AlphaFoldDB" id="A0A0K1ECX2"/>
<dbReference type="KEGG" id="ccro:CMC5_028370"/>
<dbReference type="Proteomes" id="UP000067626">
    <property type="component" value="Chromosome"/>
</dbReference>
<reference evidence="2 3" key="1">
    <citation type="submission" date="2015-07" db="EMBL/GenBank/DDBJ databases">
        <title>Genome analysis of myxobacterium Chondromyces crocatus Cm c5 reveals a high potential for natural compound synthesis and the genetic basis for the loss of fruiting body formation.</title>
        <authorList>
            <person name="Zaburannyi N."/>
            <person name="Bunk B."/>
            <person name="Maier J."/>
            <person name="Overmann J."/>
            <person name="Mueller R."/>
        </authorList>
    </citation>
    <scope>NUCLEOTIDE SEQUENCE [LARGE SCALE GENOMIC DNA]</scope>
    <source>
        <strain evidence="2 3">Cm c5</strain>
    </source>
</reference>
<sequence length="144" mass="15317">MESTSCTWLVDLFCNQPALASEMAKLVLASLALDHEGVPSAPRPGSPWASPEIVVLSAILHGKGEHGEAIGKAFLAVAAGLDEKRRAVYTDLVLVSLNDTARQKLEALMTHAYEVQCALARSHGGKGQPEPGQKRSSRCSKRVG</sequence>
<evidence type="ECO:0000256" key="1">
    <source>
        <dbReference type="SAM" id="MobiDB-lite"/>
    </source>
</evidence>
<feature type="compositionally biased region" description="Basic residues" evidence="1">
    <location>
        <begin position="135"/>
        <end position="144"/>
    </location>
</feature>
<gene>
    <name evidence="2" type="ORF">CMC5_028370</name>
</gene>
<name>A0A0K1ECX2_CHOCO</name>
<feature type="region of interest" description="Disordered" evidence="1">
    <location>
        <begin position="122"/>
        <end position="144"/>
    </location>
</feature>
<keyword evidence="3" id="KW-1185">Reference proteome</keyword>
<dbReference type="RefSeq" id="WP_050430888.1">
    <property type="nucleotide sequence ID" value="NZ_CP012159.1"/>
</dbReference>
<organism evidence="2 3">
    <name type="scientific">Chondromyces crocatus</name>
    <dbReference type="NCBI Taxonomy" id="52"/>
    <lineage>
        <taxon>Bacteria</taxon>
        <taxon>Pseudomonadati</taxon>
        <taxon>Myxococcota</taxon>
        <taxon>Polyangia</taxon>
        <taxon>Polyangiales</taxon>
        <taxon>Polyangiaceae</taxon>
        <taxon>Chondromyces</taxon>
    </lineage>
</organism>
<protein>
    <submittedName>
        <fullName evidence="2">Uncharacterized protein</fullName>
    </submittedName>
</protein>
<proteinExistence type="predicted"/>
<evidence type="ECO:0000313" key="2">
    <source>
        <dbReference type="EMBL" id="AKT38689.1"/>
    </source>
</evidence>
<dbReference type="EMBL" id="CP012159">
    <property type="protein sequence ID" value="AKT38689.1"/>
    <property type="molecule type" value="Genomic_DNA"/>
</dbReference>
<evidence type="ECO:0000313" key="3">
    <source>
        <dbReference type="Proteomes" id="UP000067626"/>
    </source>
</evidence>